<dbReference type="RefSeq" id="WP_088168472.1">
    <property type="nucleotide sequence ID" value="NZ_BQUK01000047.1"/>
</dbReference>
<dbReference type="AlphaFoldDB" id="A0AB35PS05"/>
<accession>A0AB35PS05</accession>
<dbReference type="NCBIfam" id="NF047698">
    <property type="entry name" value="PP_RS20740_fam"/>
    <property type="match status" value="1"/>
</dbReference>
<gene>
    <name evidence="1" type="ORF">PTQ40_06770</name>
</gene>
<organism evidence="1 2">
    <name type="scientific">Klebsiella michiganensis</name>
    <dbReference type="NCBI Taxonomy" id="1134687"/>
    <lineage>
        <taxon>Bacteria</taxon>
        <taxon>Pseudomonadati</taxon>
        <taxon>Pseudomonadota</taxon>
        <taxon>Gammaproteobacteria</taxon>
        <taxon>Enterobacterales</taxon>
        <taxon>Enterobacteriaceae</taxon>
        <taxon>Klebsiella/Raoultella group</taxon>
        <taxon>Klebsiella</taxon>
    </lineage>
</organism>
<reference evidence="1" key="1">
    <citation type="journal article" date="2023" name="Front. Microbiol.">
        <title>Genomic characterization of carbapenem-resistant Klebsiella oxytoca complex in China: a multi-center study.</title>
        <authorList>
            <person name="Wan W."/>
            <person name="Yang X."/>
            <person name="Yu H."/>
            <person name="Wang M."/>
            <person name="Jia W."/>
            <person name="Huang B."/>
            <person name="Qu F."/>
            <person name="Shan B."/>
            <person name="Tang Y.W."/>
            <person name="Chen L."/>
            <person name="Du H."/>
        </authorList>
    </citation>
    <scope>NUCLEOTIDE SEQUENCE</scope>
    <source>
        <strain evidence="1">HD1688</strain>
    </source>
</reference>
<dbReference type="InterPro" id="IPR058085">
    <property type="entry name" value="PP_RS20740-like"/>
</dbReference>
<evidence type="ECO:0000313" key="2">
    <source>
        <dbReference type="Proteomes" id="UP001249822"/>
    </source>
</evidence>
<dbReference type="Proteomes" id="UP001249822">
    <property type="component" value="Unassembled WGS sequence"/>
</dbReference>
<name>A0AB35PS05_9ENTR</name>
<dbReference type="EMBL" id="JAQSKY010000004">
    <property type="protein sequence ID" value="MDS7898685.1"/>
    <property type="molecule type" value="Genomic_DNA"/>
</dbReference>
<evidence type="ECO:0000313" key="1">
    <source>
        <dbReference type="EMBL" id="MDS7898685.1"/>
    </source>
</evidence>
<comment type="caution">
    <text evidence="1">The sequence shown here is derived from an EMBL/GenBank/DDBJ whole genome shotgun (WGS) entry which is preliminary data.</text>
</comment>
<sequence length="392" mass="45419">MGRFDSDDSLFDVDDVAGKVSHFASNNFMPWHKPRKQYIRDRQWVEHLVRLIRQKKFKHVDTINYFGLPGGDLLDINYIHKGLSRTSKYNGKKLGFHGLIDNVDDYNKAQGEFTKLLDMEDISNQSRLDNFNFEDLIKYDSAVWARIRNFGTYHFINLDFCNNVLTDKTLPSLHYLLQYQMQKAVGMPWLLCITTRLNKDSANKDIMEKFQIVIDEVVQGGALADKIKACFNEAYECMRTLDNLNSADNKILVNQILQICLVLWILKSAIALKNKIELKSSFKYSVDLFKRESDMHSFVFSFEKPEEAIPDCIGVVSVKETKVVDVNYEVLASFAIEKLSETLDVDKYLDERPDELDKYANEMMVLLSNCGYDVSGYKRFMNETYGYKCSLV</sequence>
<proteinExistence type="predicted"/>
<reference evidence="1" key="2">
    <citation type="submission" date="2023-01" db="EMBL/GenBank/DDBJ databases">
        <authorList>
            <person name="Du H."/>
            <person name="Wan W."/>
        </authorList>
    </citation>
    <scope>NUCLEOTIDE SEQUENCE</scope>
    <source>
        <strain evidence="1">HD1688</strain>
    </source>
</reference>
<protein>
    <submittedName>
        <fullName evidence="1">Uncharacterized protein</fullName>
    </submittedName>
</protein>